<reference evidence="3" key="1">
    <citation type="journal article" date="2019" name="Int. J. Syst. Evol. Microbiol.">
        <title>The Global Catalogue of Microorganisms (GCM) 10K type strain sequencing project: providing services to taxonomists for standard genome sequencing and annotation.</title>
        <authorList>
            <consortium name="The Broad Institute Genomics Platform"/>
            <consortium name="The Broad Institute Genome Sequencing Center for Infectious Disease"/>
            <person name="Wu L."/>
            <person name="Ma J."/>
        </authorList>
    </citation>
    <scope>NUCLEOTIDE SEQUENCE [LARGE SCALE GENOMIC DNA]</scope>
    <source>
        <strain evidence="3">JCM 3106</strain>
    </source>
</reference>
<proteinExistence type="predicted"/>
<dbReference type="RefSeq" id="WP_344908216.1">
    <property type="nucleotide sequence ID" value="NZ_BAAAWD010000032.1"/>
</dbReference>
<dbReference type="NCBIfam" id="TIGR02246">
    <property type="entry name" value="SgcJ/EcaC family oxidoreductase"/>
    <property type="match status" value="1"/>
</dbReference>
<dbReference type="Gene3D" id="3.10.450.50">
    <property type="match status" value="1"/>
</dbReference>
<keyword evidence="3" id="KW-1185">Reference proteome</keyword>
<dbReference type="EMBL" id="BAAAWD010000032">
    <property type="protein sequence ID" value="GAA3042148.1"/>
    <property type="molecule type" value="Genomic_DNA"/>
</dbReference>
<sequence>MTFQITGVTVPREDVDAILALVATVEEAQQKALPDPFLKLFRPEAIWTTGHGRRLFGLGAIGDFTRRVLPGAIDHPTTATYDVEHIVFIRPDVAAVKVRQRPVTRDGRRLDEVFRGHPDPSALAAENPEALPGTPMYVLSKDDGEWRIAAAQNTAVVDPGSLSA</sequence>
<organism evidence="2 3">
    <name type="scientific">Streptosporangium longisporum</name>
    <dbReference type="NCBI Taxonomy" id="46187"/>
    <lineage>
        <taxon>Bacteria</taxon>
        <taxon>Bacillati</taxon>
        <taxon>Actinomycetota</taxon>
        <taxon>Actinomycetes</taxon>
        <taxon>Streptosporangiales</taxon>
        <taxon>Streptosporangiaceae</taxon>
        <taxon>Streptosporangium</taxon>
    </lineage>
</organism>
<dbReference type="InterPro" id="IPR011944">
    <property type="entry name" value="Steroid_delta5-4_isomerase"/>
</dbReference>
<feature type="domain" description="DUF4440" evidence="1">
    <location>
        <begin position="18"/>
        <end position="109"/>
    </location>
</feature>
<dbReference type="InterPro" id="IPR032710">
    <property type="entry name" value="NTF2-like_dom_sf"/>
</dbReference>
<evidence type="ECO:0000313" key="3">
    <source>
        <dbReference type="Proteomes" id="UP001499930"/>
    </source>
</evidence>
<dbReference type="Proteomes" id="UP001499930">
    <property type="component" value="Unassembled WGS sequence"/>
</dbReference>
<name>A0ABP6LI24_9ACTN</name>
<dbReference type="Pfam" id="PF14534">
    <property type="entry name" value="DUF4440"/>
    <property type="match status" value="1"/>
</dbReference>
<evidence type="ECO:0000259" key="1">
    <source>
        <dbReference type="Pfam" id="PF14534"/>
    </source>
</evidence>
<accession>A0ABP6LI24</accession>
<gene>
    <name evidence="2" type="ORF">GCM10017559_83810</name>
</gene>
<comment type="caution">
    <text evidence="2">The sequence shown here is derived from an EMBL/GenBank/DDBJ whole genome shotgun (WGS) entry which is preliminary data.</text>
</comment>
<evidence type="ECO:0000313" key="2">
    <source>
        <dbReference type="EMBL" id="GAA3042148.1"/>
    </source>
</evidence>
<protein>
    <submittedName>
        <fullName evidence="2">SgcJ/EcaC family oxidoreductase</fullName>
    </submittedName>
</protein>
<dbReference type="InterPro" id="IPR027843">
    <property type="entry name" value="DUF4440"/>
</dbReference>
<dbReference type="SUPFAM" id="SSF54427">
    <property type="entry name" value="NTF2-like"/>
    <property type="match status" value="1"/>
</dbReference>